<dbReference type="Pfam" id="PF08447">
    <property type="entry name" value="PAS_3"/>
    <property type="match status" value="1"/>
</dbReference>
<reference evidence="2 5" key="2">
    <citation type="submission" date="2020-06" db="EMBL/GenBank/DDBJ databases">
        <title>Taxonomy, biology and ecology of Rhodococcus bacteria occurring in California pistachio and other woody hosts as revealed by genome sequence analyses.</title>
        <authorList>
            <person name="Gai Y."/>
            <person name="Riely B."/>
        </authorList>
    </citation>
    <scope>NUCLEOTIDE SEQUENCE [LARGE SCALE GENOMIC DNA]</scope>
    <source>
        <strain evidence="2 5">BP-284</strain>
    </source>
</reference>
<dbReference type="Proteomes" id="UP001520140">
    <property type="component" value="Unassembled WGS sequence"/>
</dbReference>
<name>A0A1I0SHS2_9NOCA</name>
<sequence length="130" mass="13319">MSATPPADSEGVPTGGGGLPSLYYGIARSADATTVHDESGALTFFNAACSRLLGYDADELASLTGDGIVHPDDAALLAEATDRATLSPGGSADTQLRLVRKDGSDVLVRLGLSRVEVSGRRYLVVESVPA</sequence>
<accession>A0A1I0SHS2</accession>
<evidence type="ECO:0000313" key="5">
    <source>
        <dbReference type="Proteomes" id="UP001520140"/>
    </source>
</evidence>
<gene>
    <name evidence="2" type="ORF">HQ605_05310</name>
    <name evidence="3" type="ORF">SAMN05444374_101238</name>
</gene>
<dbReference type="GeneID" id="85484302"/>
<dbReference type="CDD" id="cd00130">
    <property type="entry name" value="PAS"/>
    <property type="match status" value="1"/>
</dbReference>
<dbReference type="InterPro" id="IPR000014">
    <property type="entry name" value="PAS"/>
</dbReference>
<dbReference type="AlphaFoldDB" id="A0A1I0SHS2"/>
<evidence type="ECO:0000313" key="2">
    <source>
        <dbReference type="EMBL" id="MBY6320233.1"/>
    </source>
</evidence>
<dbReference type="EMBL" id="JABUKG010000004">
    <property type="protein sequence ID" value="MBY6320233.1"/>
    <property type="molecule type" value="Genomic_DNA"/>
</dbReference>
<evidence type="ECO:0000313" key="4">
    <source>
        <dbReference type="Proteomes" id="UP000182054"/>
    </source>
</evidence>
<evidence type="ECO:0000259" key="1">
    <source>
        <dbReference type="PROSITE" id="PS50112"/>
    </source>
</evidence>
<dbReference type="Gene3D" id="3.30.450.20">
    <property type="entry name" value="PAS domain"/>
    <property type="match status" value="1"/>
</dbReference>
<dbReference type="InterPro" id="IPR035965">
    <property type="entry name" value="PAS-like_dom_sf"/>
</dbReference>
<protein>
    <submittedName>
        <fullName evidence="2">PAS domain S-box protein</fullName>
    </submittedName>
    <submittedName>
        <fullName evidence="3">PAS domain S-box-containing protein</fullName>
    </submittedName>
</protein>
<evidence type="ECO:0000313" key="3">
    <source>
        <dbReference type="EMBL" id="SFA39042.1"/>
    </source>
</evidence>
<proteinExistence type="predicted"/>
<dbReference type="InterPro" id="IPR013655">
    <property type="entry name" value="PAS_fold_3"/>
</dbReference>
<reference evidence="3 4" key="1">
    <citation type="submission" date="2016-10" db="EMBL/GenBank/DDBJ databases">
        <authorList>
            <person name="de Groot N.N."/>
        </authorList>
    </citation>
    <scope>NUCLEOTIDE SEQUENCE [LARGE SCALE GENOMIC DNA]</scope>
    <source>
        <strain evidence="3 4">DSM 44908</strain>
    </source>
</reference>
<dbReference type="EMBL" id="FOJN01000001">
    <property type="protein sequence ID" value="SFA39042.1"/>
    <property type="molecule type" value="Genomic_DNA"/>
</dbReference>
<dbReference type="Proteomes" id="UP000182054">
    <property type="component" value="Unassembled WGS sequence"/>
</dbReference>
<dbReference type="OrthoDB" id="7568856at2"/>
<keyword evidence="5" id="KW-1185">Reference proteome</keyword>
<dbReference type="SUPFAM" id="SSF55785">
    <property type="entry name" value="PYP-like sensor domain (PAS domain)"/>
    <property type="match status" value="1"/>
</dbReference>
<feature type="domain" description="PAS" evidence="1">
    <location>
        <begin position="37"/>
        <end position="88"/>
    </location>
</feature>
<dbReference type="NCBIfam" id="TIGR00229">
    <property type="entry name" value="sensory_box"/>
    <property type="match status" value="1"/>
</dbReference>
<organism evidence="3 4">
    <name type="scientific">Rhodococcoides kroppenstedtii</name>
    <dbReference type="NCBI Taxonomy" id="293050"/>
    <lineage>
        <taxon>Bacteria</taxon>
        <taxon>Bacillati</taxon>
        <taxon>Actinomycetota</taxon>
        <taxon>Actinomycetes</taxon>
        <taxon>Mycobacteriales</taxon>
        <taxon>Nocardiaceae</taxon>
        <taxon>Rhodococcoides</taxon>
    </lineage>
</organism>
<dbReference type="PROSITE" id="PS50112">
    <property type="entry name" value="PAS"/>
    <property type="match status" value="1"/>
</dbReference>
<dbReference type="RefSeq" id="WP_068100284.1">
    <property type="nucleotide sequence ID" value="NZ_CP135915.1"/>
</dbReference>
<dbReference type="SMART" id="SM00091">
    <property type="entry name" value="PAS"/>
    <property type="match status" value="1"/>
</dbReference>